<keyword evidence="1" id="KW-0812">Transmembrane</keyword>
<dbReference type="RefSeq" id="WP_200290616.1">
    <property type="nucleotide sequence ID" value="NZ_CP067013.1"/>
</dbReference>
<evidence type="ECO:0000256" key="1">
    <source>
        <dbReference type="SAM" id="Phobius"/>
    </source>
</evidence>
<dbReference type="GO" id="GO:0016874">
    <property type="term" value="F:ligase activity"/>
    <property type="evidence" value="ECO:0007669"/>
    <property type="project" value="UniProtKB-KW"/>
</dbReference>
<feature type="transmembrane region" description="Helical" evidence="1">
    <location>
        <begin position="32"/>
        <end position="53"/>
    </location>
</feature>
<dbReference type="PANTHER" id="PTHR37422:SF13">
    <property type="entry name" value="LIPOPOLYSACCHARIDE BIOSYNTHESIS PROTEIN PA4999-RELATED"/>
    <property type="match status" value="1"/>
</dbReference>
<sequence length="393" mass="43110">MWRTEQRLIAFMAAGYLWFLLGIAWVPSNKLYQQGLVVLLWLPALVSAVVFRSSLVATWQSARTYCTLLLALAGWAAISCLWSDSVDPVRHLKRVLFVLLFLSGLVVLSSERPRAIWKGLAVGFVGLALSGGVGIYVFYVRDMHSLVERLQGIGEVSHPILGAYVMAIAAIWGVLSFPQGLARRLVWFGLLLLIMLFIALGQSRGAMLALAVGIGCMPLLGGGRGTWICCLVLVIAAGVGYHTFEPLILQRGLSYRPEIFLASVEMIMRHPLQGIGIGTPYRVVTANYPAGFDHSHNAFTHVGIQLGLVGVALWTMAWASAVWTAWQHRRSREGRLVLGSLIVSFVALQFDAASLWGTPRAEWFVTWLPLGLALALVARRQGDRLRTGYSLAS</sequence>
<dbReference type="AlphaFoldDB" id="A0A9X7V0K7"/>
<feature type="transmembrane region" description="Helical" evidence="1">
    <location>
        <begin position="206"/>
        <end position="222"/>
    </location>
</feature>
<evidence type="ECO:0000313" key="3">
    <source>
        <dbReference type="Proteomes" id="UP000595933"/>
    </source>
</evidence>
<feature type="transmembrane region" description="Helical" evidence="1">
    <location>
        <begin position="91"/>
        <end position="108"/>
    </location>
</feature>
<keyword evidence="2" id="KW-0436">Ligase</keyword>
<feature type="transmembrane region" description="Helical" evidence="1">
    <location>
        <begin position="65"/>
        <end position="85"/>
    </location>
</feature>
<dbReference type="EMBL" id="CP067013">
    <property type="protein sequence ID" value="QQN49817.1"/>
    <property type="molecule type" value="Genomic_DNA"/>
</dbReference>
<proteinExistence type="predicted"/>
<keyword evidence="1" id="KW-0472">Membrane</keyword>
<dbReference type="GO" id="GO:0016020">
    <property type="term" value="C:membrane"/>
    <property type="evidence" value="ECO:0007669"/>
    <property type="project" value="UniProtKB-SubCell"/>
</dbReference>
<name>A0A9X7V0K7_9GAMM</name>
<accession>A0A9X7V0K7</accession>
<evidence type="ECO:0000313" key="2">
    <source>
        <dbReference type="EMBL" id="QQN49817.1"/>
    </source>
</evidence>
<feature type="transmembrane region" description="Helical" evidence="1">
    <location>
        <begin position="184"/>
        <end position="200"/>
    </location>
</feature>
<feature type="transmembrane region" description="Helical" evidence="1">
    <location>
        <begin position="336"/>
        <end position="355"/>
    </location>
</feature>
<gene>
    <name evidence="2" type="ORF">I6H70_14810</name>
</gene>
<feature type="transmembrane region" description="Helical" evidence="1">
    <location>
        <begin position="302"/>
        <end position="324"/>
    </location>
</feature>
<reference evidence="2 3" key="1">
    <citation type="submission" date="2020-12" db="EMBL/GenBank/DDBJ databases">
        <title>FDA dAtabase for Regulatory Grade micrObial Sequences (FDA-ARGOS): Supporting development and validation of Infectious Disease Dx tests.</title>
        <authorList>
            <person name="Sproer C."/>
            <person name="Gronow S."/>
            <person name="Severitt S."/>
            <person name="Schroder I."/>
            <person name="Tallon L."/>
            <person name="Sadzewicz L."/>
            <person name="Zhao X."/>
            <person name="Boylan J."/>
            <person name="Ott S."/>
            <person name="Bowen H."/>
            <person name="Vavikolanu K."/>
            <person name="Mehta A."/>
            <person name="Aluvathingal J."/>
            <person name="Nadendla S."/>
            <person name="Lowell S."/>
            <person name="Myers T."/>
            <person name="Yan Y."/>
            <person name="Sichtig H."/>
        </authorList>
    </citation>
    <scope>NUCLEOTIDE SEQUENCE [LARGE SCALE GENOMIC DNA]</scope>
    <source>
        <strain evidence="2 3">FDAARGOS_1013</strain>
    </source>
</reference>
<dbReference type="InterPro" id="IPR051533">
    <property type="entry name" value="WaaL-like"/>
</dbReference>
<keyword evidence="1" id="KW-1133">Transmembrane helix</keyword>
<feature type="transmembrane region" description="Helical" evidence="1">
    <location>
        <begin position="159"/>
        <end position="177"/>
    </location>
</feature>
<organism evidence="2 3">
    <name type="scientific">Stutzerimonas balearica</name>
    <dbReference type="NCBI Taxonomy" id="74829"/>
    <lineage>
        <taxon>Bacteria</taxon>
        <taxon>Pseudomonadati</taxon>
        <taxon>Pseudomonadota</taxon>
        <taxon>Gammaproteobacteria</taxon>
        <taxon>Pseudomonadales</taxon>
        <taxon>Pseudomonadaceae</taxon>
        <taxon>Stutzerimonas</taxon>
    </lineage>
</organism>
<protein>
    <submittedName>
        <fullName evidence="2">O-antigen ligase family protein</fullName>
    </submittedName>
</protein>
<feature type="transmembrane region" description="Helical" evidence="1">
    <location>
        <begin position="7"/>
        <end position="26"/>
    </location>
</feature>
<dbReference type="PANTHER" id="PTHR37422">
    <property type="entry name" value="TEICHURONIC ACID BIOSYNTHESIS PROTEIN TUAE"/>
    <property type="match status" value="1"/>
</dbReference>
<dbReference type="Proteomes" id="UP000595933">
    <property type="component" value="Chromosome"/>
</dbReference>
<feature type="transmembrane region" description="Helical" evidence="1">
    <location>
        <begin position="227"/>
        <end position="244"/>
    </location>
</feature>
<feature type="transmembrane region" description="Helical" evidence="1">
    <location>
        <begin position="361"/>
        <end position="378"/>
    </location>
</feature>
<feature type="transmembrane region" description="Helical" evidence="1">
    <location>
        <begin position="120"/>
        <end position="139"/>
    </location>
</feature>